<accession>A0A151N7X8</accession>
<name>A0A151N7X8_ALLMI</name>
<dbReference type="Proteomes" id="UP000050525">
    <property type="component" value="Unassembled WGS sequence"/>
</dbReference>
<dbReference type="EMBL" id="AKHW03003826">
    <property type="protein sequence ID" value="KYO32933.1"/>
    <property type="molecule type" value="Genomic_DNA"/>
</dbReference>
<protein>
    <submittedName>
        <fullName evidence="1">Uncharacterized protein</fullName>
    </submittedName>
</protein>
<sequence length="87" mass="10086">MAEKQNEGKAQSLRVENYQLKTCFEDAGLRKKQTISLVAFLLDADNYETVSESLPALDQRNYSWMDIITIDKDQLPNYEDKLDKNIL</sequence>
<organism evidence="1 2">
    <name type="scientific">Alligator mississippiensis</name>
    <name type="common">American alligator</name>
    <dbReference type="NCBI Taxonomy" id="8496"/>
    <lineage>
        <taxon>Eukaryota</taxon>
        <taxon>Metazoa</taxon>
        <taxon>Chordata</taxon>
        <taxon>Craniata</taxon>
        <taxon>Vertebrata</taxon>
        <taxon>Euteleostomi</taxon>
        <taxon>Archelosauria</taxon>
        <taxon>Archosauria</taxon>
        <taxon>Crocodylia</taxon>
        <taxon>Alligatoridae</taxon>
        <taxon>Alligatorinae</taxon>
        <taxon>Alligator</taxon>
    </lineage>
</organism>
<dbReference type="Gene3D" id="2.60.120.10">
    <property type="entry name" value="Jelly Rolls"/>
    <property type="match status" value="1"/>
</dbReference>
<evidence type="ECO:0000313" key="2">
    <source>
        <dbReference type="Proteomes" id="UP000050525"/>
    </source>
</evidence>
<proteinExistence type="predicted"/>
<keyword evidence="2" id="KW-1185">Reference proteome</keyword>
<dbReference type="InterPro" id="IPR014710">
    <property type="entry name" value="RmlC-like_jellyroll"/>
</dbReference>
<evidence type="ECO:0000313" key="1">
    <source>
        <dbReference type="EMBL" id="KYO32933.1"/>
    </source>
</evidence>
<dbReference type="AlphaFoldDB" id="A0A151N7X8"/>
<comment type="caution">
    <text evidence="1">The sequence shown here is derived from an EMBL/GenBank/DDBJ whole genome shotgun (WGS) entry which is preliminary data.</text>
</comment>
<gene>
    <name evidence="1" type="ORF">Y1Q_0011261</name>
</gene>
<dbReference type="STRING" id="8496.A0A151N7X8"/>
<reference evidence="1 2" key="1">
    <citation type="journal article" date="2012" name="Genome Biol.">
        <title>Sequencing three crocodilian genomes to illuminate the evolution of archosaurs and amniotes.</title>
        <authorList>
            <person name="St John J.A."/>
            <person name="Braun E.L."/>
            <person name="Isberg S.R."/>
            <person name="Miles L.G."/>
            <person name="Chong A.Y."/>
            <person name="Gongora J."/>
            <person name="Dalzell P."/>
            <person name="Moran C."/>
            <person name="Bed'hom B."/>
            <person name="Abzhanov A."/>
            <person name="Burgess S.C."/>
            <person name="Cooksey A.M."/>
            <person name="Castoe T.A."/>
            <person name="Crawford N.G."/>
            <person name="Densmore L.D."/>
            <person name="Drew J.C."/>
            <person name="Edwards S.V."/>
            <person name="Faircloth B.C."/>
            <person name="Fujita M.K."/>
            <person name="Greenwold M.J."/>
            <person name="Hoffmann F.G."/>
            <person name="Howard J.M."/>
            <person name="Iguchi T."/>
            <person name="Janes D.E."/>
            <person name="Khan S.Y."/>
            <person name="Kohno S."/>
            <person name="de Koning A.J."/>
            <person name="Lance S.L."/>
            <person name="McCarthy F.M."/>
            <person name="McCormack J.E."/>
            <person name="Merchant M.E."/>
            <person name="Peterson D.G."/>
            <person name="Pollock D.D."/>
            <person name="Pourmand N."/>
            <person name="Raney B.J."/>
            <person name="Roessler K.A."/>
            <person name="Sanford J.R."/>
            <person name="Sawyer R.H."/>
            <person name="Schmidt C.J."/>
            <person name="Triplett E.W."/>
            <person name="Tuberville T.D."/>
            <person name="Venegas-Anaya M."/>
            <person name="Howard J.T."/>
            <person name="Jarvis E.D."/>
            <person name="Guillette L.J.Jr."/>
            <person name="Glenn T.C."/>
            <person name="Green R.E."/>
            <person name="Ray D.A."/>
        </authorList>
    </citation>
    <scope>NUCLEOTIDE SEQUENCE [LARGE SCALE GENOMIC DNA]</scope>
    <source>
        <strain evidence="1">KSC_2009_1</strain>
    </source>
</reference>